<organism evidence="1">
    <name type="scientific">Arundo donax</name>
    <name type="common">Giant reed</name>
    <name type="synonym">Donax arundinaceus</name>
    <dbReference type="NCBI Taxonomy" id="35708"/>
    <lineage>
        <taxon>Eukaryota</taxon>
        <taxon>Viridiplantae</taxon>
        <taxon>Streptophyta</taxon>
        <taxon>Embryophyta</taxon>
        <taxon>Tracheophyta</taxon>
        <taxon>Spermatophyta</taxon>
        <taxon>Magnoliopsida</taxon>
        <taxon>Liliopsida</taxon>
        <taxon>Poales</taxon>
        <taxon>Poaceae</taxon>
        <taxon>PACMAD clade</taxon>
        <taxon>Arundinoideae</taxon>
        <taxon>Arundineae</taxon>
        <taxon>Arundo</taxon>
    </lineage>
</organism>
<dbReference type="EMBL" id="GBRH01176017">
    <property type="protein sequence ID" value="JAE21879.1"/>
    <property type="molecule type" value="Transcribed_RNA"/>
</dbReference>
<proteinExistence type="predicted"/>
<accession>A0A0A9GEK2</accession>
<reference evidence="1" key="1">
    <citation type="submission" date="2014-09" db="EMBL/GenBank/DDBJ databases">
        <authorList>
            <person name="Magalhaes I.L.F."/>
            <person name="Oliveira U."/>
            <person name="Santos F.R."/>
            <person name="Vidigal T.H.D.A."/>
            <person name="Brescovit A.D."/>
            <person name="Santos A.J."/>
        </authorList>
    </citation>
    <scope>NUCLEOTIDE SEQUENCE</scope>
    <source>
        <tissue evidence="1">Shoot tissue taken approximately 20 cm above the soil surface</tissue>
    </source>
</reference>
<name>A0A0A9GEK2_ARUDO</name>
<evidence type="ECO:0000313" key="1">
    <source>
        <dbReference type="EMBL" id="JAE21879.1"/>
    </source>
</evidence>
<sequence>MRICSNLYILVTHLHSLPSLEAKIDTHEHNATATGAEGFTTSG</sequence>
<protein>
    <submittedName>
        <fullName evidence="1">Uncharacterized protein</fullName>
    </submittedName>
</protein>
<reference evidence="1" key="2">
    <citation type="journal article" date="2015" name="Data Brief">
        <title>Shoot transcriptome of the giant reed, Arundo donax.</title>
        <authorList>
            <person name="Barrero R.A."/>
            <person name="Guerrero F.D."/>
            <person name="Moolhuijzen P."/>
            <person name="Goolsby J.A."/>
            <person name="Tidwell J."/>
            <person name="Bellgard S.E."/>
            <person name="Bellgard M.I."/>
        </authorList>
    </citation>
    <scope>NUCLEOTIDE SEQUENCE</scope>
    <source>
        <tissue evidence="1">Shoot tissue taken approximately 20 cm above the soil surface</tissue>
    </source>
</reference>
<dbReference type="AlphaFoldDB" id="A0A0A9GEK2"/>